<dbReference type="GO" id="GO:0046872">
    <property type="term" value="F:metal ion binding"/>
    <property type="evidence" value="ECO:0007669"/>
    <property type="project" value="UniProtKB-KW"/>
</dbReference>
<evidence type="ECO:0000256" key="3">
    <source>
        <dbReference type="ARBA" id="ARBA00023004"/>
    </source>
</evidence>
<keyword evidence="4 5" id="KW-0411">Iron-sulfur</keyword>
<reference evidence="6" key="1">
    <citation type="submission" date="2015-10" db="EMBL/GenBank/DDBJ databases">
        <title>Description of Candidatus Tenderia electrophaga gen. nov, sp. nov., an Uncultivated Electroautotroph from a Biocathode Enrichment.</title>
        <authorList>
            <person name="Eddie B.J."/>
            <person name="Malanoski A.P."/>
            <person name="Wang Z."/>
            <person name="Hall R.J."/>
            <person name="Oh S.D."/>
            <person name="Heiner C."/>
            <person name="Lin B."/>
            <person name="Strycharz-Glaven S.M."/>
        </authorList>
    </citation>
    <scope>NUCLEOTIDE SEQUENCE [LARGE SCALE GENOMIC DNA]</scope>
    <source>
        <strain evidence="6">NRL1</strain>
    </source>
</reference>
<dbReference type="GO" id="GO:0016114">
    <property type="term" value="P:terpenoid biosynthetic process"/>
    <property type="evidence" value="ECO:0007669"/>
    <property type="project" value="UniProtKB-UniRule"/>
</dbReference>
<gene>
    <name evidence="5 6" type="primary">ispH</name>
    <name evidence="6" type="synonym">lytB</name>
    <name evidence="6" type="ORF">Tel_00825</name>
</gene>
<keyword evidence="3 5" id="KW-0408">Iron</keyword>
<dbReference type="PANTHER" id="PTHR30426:SF0">
    <property type="entry name" value="4-HYDROXY-3-METHYLBUT-2-ENYL DIPHOSPHATE REDUCTASE"/>
    <property type="match status" value="1"/>
</dbReference>
<organism evidence="6 7">
    <name type="scientific">Candidatus Tenderia electrophaga</name>
    <dbReference type="NCBI Taxonomy" id="1748243"/>
    <lineage>
        <taxon>Bacteria</taxon>
        <taxon>Pseudomonadati</taxon>
        <taxon>Pseudomonadota</taxon>
        <taxon>Gammaproteobacteria</taxon>
        <taxon>Candidatus Tenderiales</taxon>
        <taxon>Candidatus Tenderiaceae</taxon>
        <taxon>Candidatus Tenderia</taxon>
    </lineage>
</organism>
<feature type="binding site" evidence="5">
    <location>
        <position position="166"/>
    </location>
    <ligand>
        <name>(2E)-4-hydroxy-3-methylbut-2-enyl diphosphate</name>
        <dbReference type="ChEBI" id="CHEBI:128753"/>
    </ligand>
</feature>
<comment type="catalytic activity">
    <reaction evidence="5">
        <text>dimethylallyl diphosphate + 2 oxidized [2Fe-2S]-[ferredoxin] + H2O = (2E)-4-hydroxy-3-methylbut-2-enyl diphosphate + 2 reduced [2Fe-2S]-[ferredoxin] + 2 H(+)</text>
        <dbReference type="Rhea" id="RHEA:24825"/>
        <dbReference type="Rhea" id="RHEA-COMP:10000"/>
        <dbReference type="Rhea" id="RHEA-COMP:10001"/>
        <dbReference type="ChEBI" id="CHEBI:15377"/>
        <dbReference type="ChEBI" id="CHEBI:15378"/>
        <dbReference type="ChEBI" id="CHEBI:33737"/>
        <dbReference type="ChEBI" id="CHEBI:33738"/>
        <dbReference type="ChEBI" id="CHEBI:57623"/>
        <dbReference type="ChEBI" id="CHEBI:128753"/>
        <dbReference type="EC" id="1.17.7.4"/>
    </reaction>
</comment>
<dbReference type="GO" id="GO:0051539">
    <property type="term" value="F:4 iron, 4 sulfur cluster binding"/>
    <property type="evidence" value="ECO:0007669"/>
    <property type="project" value="UniProtKB-UniRule"/>
</dbReference>
<evidence type="ECO:0000313" key="7">
    <source>
        <dbReference type="Proteomes" id="UP000055136"/>
    </source>
</evidence>
<feature type="binding site" evidence="5">
    <location>
        <position position="225"/>
    </location>
    <ligand>
        <name>isopentenyl diphosphate</name>
        <dbReference type="ChEBI" id="CHEBI:128769"/>
    </ligand>
</feature>
<feature type="binding site" evidence="5">
    <location>
        <position position="225"/>
    </location>
    <ligand>
        <name>(2E)-4-hydroxy-3-methylbut-2-enyl diphosphate</name>
        <dbReference type="ChEBI" id="CHEBI:128753"/>
    </ligand>
</feature>
<keyword evidence="5" id="KW-0414">Isoprene biosynthesis</keyword>
<evidence type="ECO:0000256" key="2">
    <source>
        <dbReference type="ARBA" id="ARBA00022723"/>
    </source>
</evidence>
<feature type="binding site" evidence="5">
    <location>
        <position position="268"/>
    </location>
    <ligand>
        <name>isopentenyl diphosphate</name>
        <dbReference type="ChEBI" id="CHEBI:128769"/>
    </ligand>
</feature>
<dbReference type="GO" id="GO:0019288">
    <property type="term" value="P:isopentenyl diphosphate biosynthetic process, methylerythritol 4-phosphate pathway"/>
    <property type="evidence" value="ECO:0007669"/>
    <property type="project" value="UniProtKB-UniRule"/>
</dbReference>
<feature type="active site" description="Proton donor" evidence="5">
    <location>
        <position position="126"/>
    </location>
</feature>
<feature type="binding site" evidence="5">
    <location>
        <position position="124"/>
    </location>
    <ligand>
        <name>dimethylallyl diphosphate</name>
        <dbReference type="ChEBI" id="CHEBI:57623"/>
    </ligand>
</feature>
<feature type="binding site" evidence="5">
    <location>
        <position position="224"/>
    </location>
    <ligand>
        <name>(2E)-4-hydroxy-3-methylbut-2-enyl diphosphate</name>
        <dbReference type="ChEBI" id="CHEBI:128753"/>
    </ligand>
</feature>
<comment type="function">
    <text evidence="5">Catalyzes the conversion of 1-hydroxy-2-methyl-2-(E)-butenyl 4-diphosphate (HMBPP) into a mixture of isopentenyl diphosphate (IPP) and dimethylallyl diphosphate (DMAPP). Acts in the terminal step of the DOXP/MEP pathway for isoprenoid precursor biosynthesis.</text>
</comment>
<dbReference type="EMBL" id="CP013099">
    <property type="protein sequence ID" value="ALP51796.1"/>
    <property type="molecule type" value="Genomic_DNA"/>
</dbReference>
<sequence>MSVLLANPRGFCAGVDRAIGIVERALELFGAPIYVRHEVVHNKFVVGGLRQRGAVFVEELDEVPDQATVIFSAHGVSKAVWDEAKRRGLKVFDATCPLVTKVHLQVERFARDGYGVVLIGHAGHPEVEGTLGQYQGEAGMYLVETPADVATLEVKDPQRLGFVTQTTLSVDDTRAVIEALRQRFPAIVGPRQDDICYATQNRQDAVKELAEQSDVILVVGSPNSSNSNRLREIAEKFGARAYLIDNAGEIQRDWLADADKIGITAGASAPEVLVNEVMERLEAWGMGAAAQLAGKEENVVFTMPKGLR</sequence>
<name>A0A0S2T9G9_9GAMM</name>
<dbReference type="GO" id="GO:0050992">
    <property type="term" value="P:dimethylallyl diphosphate biosynthetic process"/>
    <property type="evidence" value="ECO:0007669"/>
    <property type="project" value="UniProtKB-UniRule"/>
</dbReference>
<dbReference type="PANTHER" id="PTHR30426">
    <property type="entry name" value="4-HYDROXY-3-METHYLBUT-2-ENYL DIPHOSPHATE REDUCTASE"/>
    <property type="match status" value="1"/>
</dbReference>
<feature type="binding site" evidence="5">
    <location>
        <position position="196"/>
    </location>
    <ligand>
        <name>[4Fe-4S] cluster</name>
        <dbReference type="ChEBI" id="CHEBI:49883"/>
    </ligand>
</feature>
<dbReference type="Pfam" id="PF02401">
    <property type="entry name" value="LYTB"/>
    <property type="match status" value="1"/>
</dbReference>
<feature type="binding site" evidence="5">
    <location>
        <position position="224"/>
    </location>
    <ligand>
        <name>isopentenyl diphosphate</name>
        <dbReference type="ChEBI" id="CHEBI:128769"/>
    </ligand>
</feature>
<evidence type="ECO:0000256" key="1">
    <source>
        <dbReference type="ARBA" id="ARBA00022485"/>
    </source>
</evidence>
<dbReference type="NCBIfam" id="TIGR00216">
    <property type="entry name" value="ispH_lytB"/>
    <property type="match status" value="1"/>
</dbReference>
<dbReference type="STRING" id="1748243.Tel_00825"/>
<feature type="binding site" evidence="5">
    <location>
        <position position="124"/>
    </location>
    <ligand>
        <name>(2E)-4-hydroxy-3-methylbut-2-enyl diphosphate</name>
        <dbReference type="ChEBI" id="CHEBI:128753"/>
    </ligand>
</feature>
<dbReference type="EC" id="1.17.7.4" evidence="5"/>
<evidence type="ECO:0000313" key="6">
    <source>
        <dbReference type="EMBL" id="ALP51796.1"/>
    </source>
</evidence>
<dbReference type="UniPathway" id="UPA00056">
    <property type="reaction ID" value="UER00097"/>
</dbReference>
<feature type="binding site" evidence="5">
    <location>
        <position position="74"/>
    </location>
    <ligand>
        <name>dimethylallyl diphosphate</name>
        <dbReference type="ChEBI" id="CHEBI:57623"/>
    </ligand>
</feature>
<dbReference type="InterPro" id="IPR003451">
    <property type="entry name" value="LytB/IspH"/>
</dbReference>
<dbReference type="UniPathway" id="UPA00059">
    <property type="reaction ID" value="UER00105"/>
</dbReference>
<dbReference type="AlphaFoldDB" id="A0A0S2T9G9"/>
<feature type="binding site" evidence="5">
    <location>
        <position position="41"/>
    </location>
    <ligand>
        <name>isopentenyl diphosphate</name>
        <dbReference type="ChEBI" id="CHEBI:128769"/>
    </ligand>
</feature>
<dbReference type="KEGG" id="tee:Tel_00825"/>
<feature type="binding site" evidence="5">
    <location>
        <position position="41"/>
    </location>
    <ligand>
        <name>dimethylallyl diphosphate</name>
        <dbReference type="ChEBI" id="CHEBI:57623"/>
    </ligand>
</feature>
<feature type="binding site" evidence="5">
    <location>
        <position position="96"/>
    </location>
    <ligand>
        <name>[4Fe-4S] cluster</name>
        <dbReference type="ChEBI" id="CHEBI:49883"/>
    </ligand>
</feature>
<keyword evidence="2 5" id="KW-0479">Metal-binding</keyword>
<dbReference type="Proteomes" id="UP000055136">
    <property type="component" value="Chromosome"/>
</dbReference>
<keyword evidence="1 5" id="KW-0004">4Fe-4S</keyword>
<dbReference type="NCBIfam" id="NF002190">
    <property type="entry name" value="PRK01045.1-4"/>
    <property type="match status" value="1"/>
</dbReference>
<dbReference type="NCBIfam" id="NF002188">
    <property type="entry name" value="PRK01045.1-2"/>
    <property type="match status" value="1"/>
</dbReference>
<keyword evidence="7" id="KW-1185">Reference proteome</keyword>
<feature type="binding site" evidence="5">
    <location>
        <position position="74"/>
    </location>
    <ligand>
        <name>isopentenyl diphosphate</name>
        <dbReference type="ChEBI" id="CHEBI:128769"/>
    </ligand>
</feature>
<feature type="binding site" evidence="5">
    <location>
        <position position="224"/>
    </location>
    <ligand>
        <name>dimethylallyl diphosphate</name>
        <dbReference type="ChEBI" id="CHEBI:57623"/>
    </ligand>
</feature>
<protein>
    <recommendedName>
        <fullName evidence="5">4-hydroxy-3-methylbut-2-enyl diphosphate reductase</fullName>
        <shortName evidence="5">HMBPP reductase</shortName>
        <ecNumber evidence="5">1.17.7.4</ecNumber>
    </recommendedName>
</protein>
<feature type="binding site" evidence="5">
    <location>
        <position position="268"/>
    </location>
    <ligand>
        <name>dimethylallyl diphosphate</name>
        <dbReference type="ChEBI" id="CHEBI:57623"/>
    </ligand>
</feature>
<dbReference type="Gene3D" id="3.40.50.11270">
    <property type="match status" value="1"/>
</dbReference>
<proteinExistence type="inferred from homology"/>
<feature type="binding site" evidence="5">
    <location>
        <position position="268"/>
    </location>
    <ligand>
        <name>(2E)-4-hydroxy-3-methylbut-2-enyl diphosphate</name>
        <dbReference type="ChEBI" id="CHEBI:128753"/>
    </ligand>
</feature>
<dbReference type="CDD" id="cd13944">
    <property type="entry name" value="lytB_ispH"/>
    <property type="match status" value="1"/>
</dbReference>
<comment type="similarity">
    <text evidence="5">Belongs to the IspH family.</text>
</comment>
<feature type="binding site" evidence="5">
    <location>
        <position position="226"/>
    </location>
    <ligand>
        <name>dimethylallyl diphosphate</name>
        <dbReference type="ChEBI" id="CHEBI:57623"/>
    </ligand>
</feature>
<dbReference type="HAMAP" id="MF_00191">
    <property type="entry name" value="IspH"/>
    <property type="match status" value="1"/>
</dbReference>
<evidence type="ECO:0000256" key="4">
    <source>
        <dbReference type="ARBA" id="ARBA00023014"/>
    </source>
</evidence>
<feature type="binding site" evidence="5">
    <location>
        <position position="74"/>
    </location>
    <ligand>
        <name>(2E)-4-hydroxy-3-methylbut-2-enyl diphosphate</name>
        <dbReference type="ChEBI" id="CHEBI:128753"/>
    </ligand>
</feature>
<feature type="binding site" evidence="5">
    <location>
        <position position="124"/>
    </location>
    <ligand>
        <name>isopentenyl diphosphate</name>
        <dbReference type="ChEBI" id="CHEBI:128769"/>
    </ligand>
</feature>
<comment type="cofactor">
    <cofactor evidence="5">
        <name>[4Fe-4S] cluster</name>
        <dbReference type="ChEBI" id="CHEBI:49883"/>
    </cofactor>
    <text evidence="5">Binds 1 [4Fe-4S] cluster per subunit.</text>
</comment>
<dbReference type="Gene3D" id="3.40.1010.20">
    <property type="entry name" value="4-hydroxy-3-methylbut-2-enyl diphosphate reductase, catalytic domain"/>
    <property type="match status" value="2"/>
</dbReference>
<comment type="pathway">
    <text evidence="5">Isoprenoid biosynthesis; dimethylallyl diphosphate biosynthesis; dimethylallyl diphosphate from (2E)-4-hydroxy-3-methylbutenyl diphosphate: step 1/1.</text>
</comment>
<accession>A0A0S2T9G9</accession>
<feature type="binding site" evidence="5">
    <location>
        <position position="225"/>
    </location>
    <ligand>
        <name>dimethylallyl diphosphate</name>
        <dbReference type="ChEBI" id="CHEBI:57623"/>
    </ligand>
</feature>
<comment type="pathway">
    <text evidence="5">Isoprenoid biosynthesis; isopentenyl diphosphate biosynthesis via DXP pathway; isopentenyl diphosphate from 1-deoxy-D-xylulose 5-phosphate: step 6/6.</text>
</comment>
<keyword evidence="5 6" id="KW-0560">Oxidoreductase</keyword>
<comment type="catalytic activity">
    <reaction evidence="5">
        <text>isopentenyl diphosphate + 2 oxidized [2Fe-2S]-[ferredoxin] + H2O = (2E)-4-hydroxy-3-methylbut-2-enyl diphosphate + 2 reduced [2Fe-2S]-[ferredoxin] + 2 H(+)</text>
        <dbReference type="Rhea" id="RHEA:24488"/>
        <dbReference type="Rhea" id="RHEA-COMP:10000"/>
        <dbReference type="Rhea" id="RHEA-COMP:10001"/>
        <dbReference type="ChEBI" id="CHEBI:15377"/>
        <dbReference type="ChEBI" id="CHEBI:15378"/>
        <dbReference type="ChEBI" id="CHEBI:33737"/>
        <dbReference type="ChEBI" id="CHEBI:33738"/>
        <dbReference type="ChEBI" id="CHEBI:128753"/>
        <dbReference type="ChEBI" id="CHEBI:128769"/>
        <dbReference type="EC" id="1.17.7.4"/>
    </reaction>
</comment>
<feature type="binding site" evidence="5">
    <location>
        <position position="12"/>
    </location>
    <ligand>
        <name>[4Fe-4S] cluster</name>
        <dbReference type="ChEBI" id="CHEBI:49883"/>
    </ligand>
</feature>
<dbReference type="GO" id="GO:0051745">
    <property type="term" value="F:4-hydroxy-3-methylbut-2-enyl diphosphate reductase activity"/>
    <property type="evidence" value="ECO:0007669"/>
    <property type="project" value="UniProtKB-UniRule"/>
</dbReference>
<feature type="binding site" evidence="5">
    <location>
        <position position="226"/>
    </location>
    <ligand>
        <name>isopentenyl diphosphate</name>
        <dbReference type="ChEBI" id="CHEBI:128769"/>
    </ligand>
</feature>
<feature type="binding site" evidence="5">
    <location>
        <position position="41"/>
    </location>
    <ligand>
        <name>(2E)-4-hydroxy-3-methylbut-2-enyl diphosphate</name>
        <dbReference type="ChEBI" id="CHEBI:128753"/>
    </ligand>
</feature>
<feature type="binding site" evidence="5">
    <location>
        <position position="226"/>
    </location>
    <ligand>
        <name>(2E)-4-hydroxy-3-methylbut-2-enyl diphosphate</name>
        <dbReference type="ChEBI" id="CHEBI:128753"/>
    </ligand>
</feature>
<evidence type="ECO:0000256" key="5">
    <source>
        <dbReference type="HAMAP-Rule" id="MF_00191"/>
    </source>
</evidence>